<dbReference type="PANTHER" id="PTHR46140:SF1">
    <property type="entry name" value="VACUOLAR TRANSPORTER CHAPERONE COMPLEX SUBUNIT 4-RELATED"/>
    <property type="match status" value="1"/>
</dbReference>
<keyword evidence="4 7" id="KW-1133">Transmembrane helix</keyword>
<evidence type="ECO:0000313" key="10">
    <source>
        <dbReference type="Proteomes" id="UP000716291"/>
    </source>
</evidence>
<comment type="caution">
    <text evidence="9">The sequence shown here is derived from an EMBL/GenBank/DDBJ whole genome shotgun (WGS) entry which is preliminary data.</text>
</comment>
<evidence type="ECO:0000313" key="9">
    <source>
        <dbReference type="EMBL" id="KAG1314055.1"/>
    </source>
</evidence>
<sequence length="706" mass="82445">MKYGLELQQNMFAPWRHSYVSYDTLKHELKNRQLDHDWTAKDEKKFVSLLDNELNKVYDFINAKSLEIDSRLLYCERTMKTFQKSLDASIDANYKIMDDTLTEILFDINDLSQFTRVNYVAIQKILKKHDKWTGLQLKQTFVEKLREKPLDKQRFDETIVYISTLHHICRNLGKQSPVITSFSSDQNKPNRTTAAYWVHPDNITEVKALIMLHLPIFICDKQKLWELESSTISSVYFDNSSLDLYNTCLQRDEGAEAIRFRWYGSMSESEIYIERKTQSASWLNDSSAKDSFQLEKDQIDAFIMGSLTVDEIVKDVDQSELDKSNADQTRFTAQGIQKSFREKKLQPMVRTFCNRISFQLPEDYRLRISLDTDVTFIREDHMDNLARRQSSPSWRRSDVDVDYPFDTIQEQDILRFPYAVLKIKLQTDSNQWPEWLTALVECHLIHEVPRFSKYLHAASCFYREKLILFPSWLAELDVDIRKPRRKSRGLVRPEDVKPLMDGEYKAPMSKKKDREYSPTKKIPDLSSRPATAVNNTSPTPTVIGNMTKQQKKLALGLPAKKKDIKEPSSSTEHLTFLDKCFAKRNQDIELGRVESKVKKAKLKVRAEPKVFFANERTFISWLQFCALLLTVALNLLNFGDVVSRIIGGIFITLAASISIYALYRFEKRAWMINRRIEGRYDDIWGPVVLCALLVLALIVNFYLRFK</sequence>
<evidence type="ECO:0000256" key="1">
    <source>
        <dbReference type="ARBA" id="ARBA00004128"/>
    </source>
</evidence>
<dbReference type="InterPro" id="IPR042267">
    <property type="entry name" value="VTC_sf"/>
</dbReference>
<evidence type="ECO:0000259" key="8">
    <source>
        <dbReference type="PROSITE" id="PS51382"/>
    </source>
</evidence>
<feature type="region of interest" description="Disordered" evidence="6">
    <location>
        <begin position="507"/>
        <end position="543"/>
    </location>
</feature>
<dbReference type="PANTHER" id="PTHR46140">
    <property type="entry name" value="VACUOLAR TRANSPORTER CHAPERONE 1-RELATED"/>
    <property type="match status" value="1"/>
</dbReference>
<dbReference type="Pfam" id="PF09359">
    <property type="entry name" value="VTC"/>
    <property type="match status" value="1"/>
</dbReference>
<dbReference type="Gene3D" id="3.20.100.30">
    <property type="entry name" value="VTC, catalytic tunnel domain"/>
    <property type="match status" value="1"/>
</dbReference>
<feature type="compositionally biased region" description="Polar residues" evidence="6">
    <location>
        <begin position="528"/>
        <end position="543"/>
    </location>
</feature>
<dbReference type="CDD" id="cd14480">
    <property type="entry name" value="SPX_VTC2_like"/>
    <property type="match status" value="1"/>
</dbReference>
<dbReference type="PROSITE" id="PS51382">
    <property type="entry name" value="SPX"/>
    <property type="match status" value="1"/>
</dbReference>
<feature type="transmembrane region" description="Helical" evidence="7">
    <location>
        <begin position="683"/>
        <end position="703"/>
    </location>
</feature>
<dbReference type="GO" id="GO:0005774">
    <property type="term" value="C:vacuolar membrane"/>
    <property type="evidence" value="ECO:0007669"/>
    <property type="project" value="UniProtKB-SubCell"/>
</dbReference>
<reference evidence="9" key="1">
    <citation type="journal article" date="2020" name="Microb. Genom.">
        <title>Genetic diversity of clinical and environmental Mucorales isolates obtained from an investigation of mucormycosis cases among solid organ transplant recipients.</title>
        <authorList>
            <person name="Nguyen M.H."/>
            <person name="Kaul D."/>
            <person name="Muto C."/>
            <person name="Cheng S.J."/>
            <person name="Richter R.A."/>
            <person name="Bruno V.M."/>
            <person name="Liu G."/>
            <person name="Beyhan S."/>
            <person name="Sundermann A.J."/>
            <person name="Mounaud S."/>
            <person name="Pasculle A.W."/>
            <person name="Nierman W.C."/>
            <person name="Driscoll E."/>
            <person name="Cumbie R."/>
            <person name="Clancy C.J."/>
            <person name="Dupont C.L."/>
        </authorList>
    </citation>
    <scope>NUCLEOTIDE SEQUENCE</scope>
    <source>
        <strain evidence="9">GL11</strain>
    </source>
</reference>
<keyword evidence="2" id="KW-0926">Vacuole</keyword>
<dbReference type="AlphaFoldDB" id="A0A9P6XHT3"/>
<evidence type="ECO:0000256" key="6">
    <source>
        <dbReference type="SAM" id="MobiDB-lite"/>
    </source>
</evidence>
<name>A0A9P6XHT3_RHIOR</name>
<comment type="subcellular location">
    <subcellularLocation>
        <location evidence="1">Vacuole membrane</location>
        <topology evidence="1">Multi-pass membrane protein</topology>
    </subcellularLocation>
</comment>
<dbReference type="OrthoDB" id="6493944at2759"/>
<dbReference type="InterPro" id="IPR004331">
    <property type="entry name" value="SPX_dom"/>
</dbReference>
<evidence type="ECO:0000256" key="3">
    <source>
        <dbReference type="ARBA" id="ARBA00022692"/>
    </source>
</evidence>
<gene>
    <name evidence="9" type="ORF">G6F64_001760</name>
</gene>
<evidence type="ECO:0000256" key="4">
    <source>
        <dbReference type="ARBA" id="ARBA00022989"/>
    </source>
</evidence>
<dbReference type="GO" id="GO:0006799">
    <property type="term" value="P:polyphosphate biosynthetic process"/>
    <property type="evidence" value="ECO:0007669"/>
    <property type="project" value="UniProtKB-ARBA"/>
</dbReference>
<dbReference type="InterPro" id="IPR051572">
    <property type="entry name" value="VTC_Complex_Subunit"/>
</dbReference>
<feature type="transmembrane region" description="Helical" evidence="7">
    <location>
        <begin position="645"/>
        <end position="663"/>
    </location>
</feature>
<dbReference type="Pfam" id="PF02656">
    <property type="entry name" value="DUF202"/>
    <property type="match status" value="1"/>
</dbReference>
<evidence type="ECO:0000256" key="7">
    <source>
        <dbReference type="SAM" id="Phobius"/>
    </source>
</evidence>
<dbReference type="EMBL" id="JAANQT010000141">
    <property type="protein sequence ID" value="KAG1314055.1"/>
    <property type="molecule type" value="Genomic_DNA"/>
</dbReference>
<dbReference type="Proteomes" id="UP000716291">
    <property type="component" value="Unassembled WGS sequence"/>
</dbReference>
<feature type="domain" description="SPX" evidence="8">
    <location>
        <begin position="1"/>
        <end position="143"/>
    </location>
</feature>
<accession>A0A9P6XHT3</accession>
<dbReference type="InterPro" id="IPR018966">
    <property type="entry name" value="VTC_domain"/>
</dbReference>
<keyword evidence="3 7" id="KW-0812">Transmembrane</keyword>
<proteinExistence type="predicted"/>
<keyword evidence="10" id="KW-1185">Reference proteome</keyword>
<dbReference type="InterPro" id="IPR003807">
    <property type="entry name" value="DUF202"/>
</dbReference>
<feature type="transmembrane region" description="Helical" evidence="7">
    <location>
        <begin position="618"/>
        <end position="638"/>
    </location>
</feature>
<evidence type="ECO:0000256" key="5">
    <source>
        <dbReference type="ARBA" id="ARBA00023136"/>
    </source>
</evidence>
<feature type="compositionally biased region" description="Basic and acidic residues" evidence="6">
    <location>
        <begin position="507"/>
        <end position="523"/>
    </location>
</feature>
<keyword evidence="5 7" id="KW-0472">Membrane</keyword>
<protein>
    <recommendedName>
        <fullName evidence="8">SPX domain-containing protein</fullName>
    </recommendedName>
</protein>
<evidence type="ECO:0000256" key="2">
    <source>
        <dbReference type="ARBA" id="ARBA00022554"/>
    </source>
</evidence>
<organism evidence="9 10">
    <name type="scientific">Rhizopus oryzae</name>
    <name type="common">Mucormycosis agent</name>
    <name type="synonym">Rhizopus arrhizus var. delemar</name>
    <dbReference type="NCBI Taxonomy" id="64495"/>
    <lineage>
        <taxon>Eukaryota</taxon>
        <taxon>Fungi</taxon>
        <taxon>Fungi incertae sedis</taxon>
        <taxon>Mucoromycota</taxon>
        <taxon>Mucoromycotina</taxon>
        <taxon>Mucoromycetes</taxon>
        <taxon>Mucorales</taxon>
        <taxon>Mucorineae</taxon>
        <taxon>Rhizopodaceae</taxon>
        <taxon>Rhizopus</taxon>
    </lineage>
</organism>